<organism evidence="7 8">
    <name type="scientific">Mesonia hippocampi</name>
    <dbReference type="NCBI Taxonomy" id="1628250"/>
    <lineage>
        <taxon>Bacteria</taxon>
        <taxon>Pseudomonadati</taxon>
        <taxon>Bacteroidota</taxon>
        <taxon>Flavobacteriia</taxon>
        <taxon>Flavobacteriales</taxon>
        <taxon>Flavobacteriaceae</taxon>
        <taxon>Mesonia</taxon>
    </lineage>
</organism>
<sequence length="487" mass="55523">MGKNIVFSQSITNMLTTYIGFAFGAVNTLFFYPSFFSQENYGLVSYLLSAATLVWPFMGFGIQNTLIKFYSGYTSKIEQEKLLSLALFFPLFIALVSGSVGLLIFDKITSYYQTNALVQPYIWSMYFIALAIAYFELFFAWSKLKLKSVFGNFMKEVFHRVSISVLLFLVYKNHLDITSFIWCMVGVYVFRMLVIMAYAFWLIPPRIRFSLPENFKSILNYSALIFIAGSVATVLLELDKVMLERFIPIELISVYAIGVYIASVIAVPARALHQIANPVSAKLLNTNKLEELSVLYKKSSSNLLIISGLIFCLIIGNTTELYQIIPENYDLGIWVLLLLCVIKLYENMLGNANAIIFNADFYRRVLFIGVLVVLFAVLFNWVFIPKLGMLGAALASFIAFGIYNSLKLFIIQKKLHIQPFSLKTLLQLAVIFTISYLSYTIDLTVSVWIGIAIKSVIIVLIYTFLTYMFKFSEELNTFIKKLLFFVK</sequence>
<keyword evidence="4 6" id="KW-1133">Transmembrane helix</keyword>
<dbReference type="RefSeq" id="WP_183475750.1">
    <property type="nucleotide sequence ID" value="NZ_JACIFO010000001.1"/>
</dbReference>
<feature type="transmembrane region" description="Helical" evidence="6">
    <location>
        <begin position="82"/>
        <end position="105"/>
    </location>
</feature>
<gene>
    <name evidence="7" type="ORF">GGR32_000375</name>
</gene>
<comment type="subcellular location">
    <subcellularLocation>
        <location evidence="1">Cell membrane</location>
        <topology evidence="1">Multi-pass membrane protein</topology>
    </subcellularLocation>
</comment>
<evidence type="ECO:0000256" key="4">
    <source>
        <dbReference type="ARBA" id="ARBA00022989"/>
    </source>
</evidence>
<dbReference type="EMBL" id="JACIFO010000001">
    <property type="protein sequence ID" value="MBB4118103.1"/>
    <property type="molecule type" value="Genomic_DNA"/>
</dbReference>
<dbReference type="Proteomes" id="UP000553034">
    <property type="component" value="Unassembled WGS sequence"/>
</dbReference>
<evidence type="ECO:0000256" key="3">
    <source>
        <dbReference type="ARBA" id="ARBA00022692"/>
    </source>
</evidence>
<dbReference type="PANTHER" id="PTHR30250:SF11">
    <property type="entry name" value="O-ANTIGEN TRANSPORTER-RELATED"/>
    <property type="match status" value="1"/>
</dbReference>
<protein>
    <submittedName>
        <fullName evidence="7">O-antigen/teichoic acid export membrane protein</fullName>
    </submittedName>
</protein>
<evidence type="ECO:0000256" key="2">
    <source>
        <dbReference type="ARBA" id="ARBA00022475"/>
    </source>
</evidence>
<evidence type="ECO:0000256" key="1">
    <source>
        <dbReference type="ARBA" id="ARBA00004651"/>
    </source>
</evidence>
<feature type="transmembrane region" description="Helical" evidence="6">
    <location>
        <begin position="389"/>
        <end position="410"/>
    </location>
</feature>
<dbReference type="InterPro" id="IPR002797">
    <property type="entry name" value="Polysacc_synth"/>
</dbReference>
<dbReference type="InterPro" id="IPR050833">
    <property type="entry name" value="Poly_Biosynth_Transport"/>
</dbReference>
<proteinExistence type="predicted"/>
<feature type="transmembrane region" description="Helical" evidence="6">
    <location>
        <begin position="422"/>
        <end position="441"/>
    </location>
</feature>
<feature type="transmembrane region" description="Helical" evidence="6">
    <location>
        <begin position="12"/>
        <end position="32"/>
    </location>
</feature>
<comment type="caution">
    <text evidence="7">The sequence shown here is derived from an EMBL/GenBank/DDBJ whole genome shotgun (WGS) entry which is preliminary data.</text>
</comment>
<feature type="transmembrane region" description="Helical" evidence="6">
    <location>
        <begin position="215"/>
        <end position="235"/>
    </location>
</feature>
<evidence type="ECO:0000256" key="6">
    <source>
        <dbReference type="SAM" id="Phobius"/>
    </source>
</evidence>
<feature type="transmembrane region" description="Helical" evidence="6">
    <location>
        <begin position="331"/>
        <end position="349"/>
    </location>
</feature>
<feature type="transmembrane region" description="Helical" evidence="6">
    <location>
        <begin position="247"/>
        <end position="267"/>
    </location>
</feature>
<feature type="transmembrane region" description="Helical" evidence="6">
    <location>
        <begin position="361"/>
        <end position="383"/>
    </location>
</feature>
<evidence type="ECO:0000256" key="5">
    <source>
        <dbReference type="ARBA" id="ARBA00023136"/>
    </source>
</evidence>
<evidence type="ECO:0000313" key="7">
    <source>
        <dbReference type="EMBL" id="MBB4118103.1"/>
    </source>
</evidence>
<feature type="transmembrane region" description="Helical" evidence="6">
    <location>
        <begin position="121"/>
        <end position="141"/>
    </location>
</feature>
<dbReference type="PANTHER" id="PTHR30250">
    <property type="entry name" value="PST FAMILY PREDICTED COLANIC ACID TRANSPORTER"/>
    <property type="match status" value="1"/>
</dbReference>
<dbReference type="Pfam" id="PF01943">
    <property type="entry name" value="Polysacc_synt"/>
    <property type="match status" value="1"/>
</dbReference>
<feature type="transmembrane region" description="Helical" evidence="6">
    <location>
        <begin position="44"/>
        <end position="62"/>
    </location>
</feature>
<keyword evidence="8" id="KW-1185">Reference proteome</keyword>
<evidence type="ECO:0000313" key="8">
    <source>
        <dbReference type="Proteomes" id="UP000553034"/>
    </source>
</evidence>
<feature type="transmembrane region" description="Helical" evidence="6">
    <location>
        <begin position="303"/>
        <end position="325"/>
    </location>
</feature>
<feature type="transmembrane region" description="Helical" evidence="6">
    <location>
        <begin position="447"/>
        <end position="469"/>
    </location>
</feature>
<feature type="transmembrane region" description="Helical" evidence="6">
    <location>
        <begin position="177"/>
        <end position="203"/>
    </location>
</feature>
<dbReference type="AlphaFoldDB" id="A0A840ENA0"/>
<accession>A0A840ENA0</accession>
<keyword evidence="2" id="KW-1003">Cell membrane</keyword>
<dbReference type="GO" id="GO:0005886">
    <property type="term" value="C:plasma membrane"/>
    <property type="evidence" value="ECO:0007669"/>
    <property type="project" value="UniProtKB-SubCell"/>
</dbReference>
<name>A0A840ENA0_9FLAO</name>
<keyword evidence="3 6" id="KW-0812">Transmembrane</keyword>
<feature type="transmembrane region" description="Helical" evidence="6">
    <location>
        <begin position="153"/>
        <end position="171"/>
    </location>
</feature>
<keyword evidence="5 6" id="KW-0472">Membrane</keyword>
<reference evidence="7 8" key="1">
    <citation type="submission" date="2020-08" db="EMBL/GenBank/DDBJ databases">
        <title>Genomic Encyclopedia of Type Strains, Phase IV (KMG-IV): sequencing the most valuable type-strain genomes for metagenomic binning, comparative biology and taxonomic classification.</title>
        <authorList>
            <person name="Goeker M."/>
        </authorList>
    </citation>
    <scope>NUCLEOTIDE SEQUENCE [LARGE SCALE GENOMIC DNA]</scope>
    <source>
        <strain evidence="7 8">DSM 29568</strain>
    </source>
</reference>